<evidence type="ECO:0008006" key="4">
    <source>
        <dbReference type="Google" id="ProtNLM"/>
    </source>
</evidence>
<proteinExistence type="predicted"/>
<dbReference type="EMBL" id="ML977310">
    <property type="protein sequence ID" value="KAF2122842.1"/>
    <property type="molecule type" value="Genomic_DNA"/>
</dbReference>
<dbReference type="AlphaFoldDB" id="A0A6A5ZT06"/>
<feature type="region of interest" description="Disordered" evidence="1">
    <location>
        <begin position="494"/>
        <end position="588"/>
    </location>
</feature>
<evidence type="ECO:0000313" key="2">
    <source>
        <dbReference type="EMBL" id="KAF2122842.1"/>
    </source>
</evidence>
<protein>
    <recommendedName>
        <fullName evidence="4">C2H2-type domain-containing protein</fullName>
    </recommendedName>
</protein>
<gene>
    <name evidence="2" type="ORF">BDV96DRAFT_8996</name>
</gene>
<dbReference type="Proteomes" id="UP000799770">
    <property type="component" value="Unassembled WGS sequence"/>
</dbReference>
<keyword evidence="3" id="KW-1185">Reference proteome</keyword>
<accession>A0A6A5ZT06</accession>
<organism evidence="2 3">
    <name type="scientific">Lophiotrema nucula</name>
    <dbReference type="NCBI Taxonomy" id="690887"/>
    <lineage>
        <taxon>Eukaryota</taxon>
        <taxon>Fungi</taxon>
        <taxon>Dikarya</taxon>
        <taxon>Ascomycota</taxon>
        <taxon>Pezizomycotina</taxon>
        <taxon>Dothideomycetes</taxon>
        <taxon>Pleosporomycetidae</taxon>
        <taxon>Pleosporales</taxon>
        <taxon>Lophiotremataceae</taxon>
        <taxon>Lophiotrema</taxon>
    </lineage>
</organism>
<dbReference type="PANTHER" id="PTHR35391">
    <property type="entry name" value="C2H2-TYPE DOMAIN-CONTAINING PROTEIN-RELATED"/>
    <property type="match status" value="1"/>
</dbReference>
<dbReference type="OrthoDB" id="5409477at2759"/>
<dbReference type="PANTHER" id="PTHR35391:SF7">
    <property type="entry name" value="C2H2-TYPE DOMAIN-CONTAINING PROTEIN"/>
    <property type="match status" value="1"/>
</dbReference>
<evidence type="ECO:0000256" key="1">
    <source>
        <dbReference type="SAM" id="MobiDB-lite"/>
    </source>
</evidence>
<reference evidence="2" key="1">
    <citation type="journal article" date="2020" name="Stud. Mycol.">
        <title>101 Dothideomycetes genomes: a test case for predicting lifestyles and emergence of pathogens.</title>
        <authorList>
            <person name="Haridas S."/>
            <person name="Albert R."/>
            <person name="Binder M."/>
            <person name="Bloem J."/>
            <person name="Labutti K."/>
            <person name="Salamov A."/>
            <person name="Andreopoulos B."/>
            <person name="Baker S."/>
            <person name="Barry K."/>
            <person name="Bills G."/>
            <person name="Bluhm B."/>
            <person name="Cannon C."/>
            <person name="Castanera R."/>
            <person name="Culley D."/>
            <person name="Daum C."/>
            <person name="Ezra D."/>
            <person name="Gonzalez J."/>
            <person name="Henrissat B."/>
            <person name="Kuo A."/>
            <person name="Liang C."/>
            <person name="Lipzen A."/>
            <person name="Lutzoni F."/>
            <person name="Magnuson J."/>
            <person name="Mondo S."/>
            <person name="Nolan M."/>
            <person name="Ohm R."/>
            <person name="Pangilinan J."/>
            <person name="Park H.-J."/>
            <person name="Ramirez L."/>
            <person name="Alfaro M."/>
            <person name="Sun H."/>
            <person name="Tritt A."/>
            <person name="Yoshinaga Y."/>
            <person name="Zwiers L.-H."/>
            <person name="Turgeon B."/>
            <person name="Goodwin S."/>
            <person name="Spatafora J."/>
            <person name="Crous P."/>
            <person name="Grigoriev I."/>
        </authorList>
    </citation>
    <scope>NUCLEOTIDE SEQUENCE</scope>
    <source>
        <strain evidence="2">CBS 627.86</strain>
    </source>
</reference>
<evidence type="ECO:0000313" key="3">
    <source>
        <dbReference type="Proteomes" id="UP000799770"/>
    </source>
</evidence>
<feature type="region of interest" description="Disordered" evidence="1">
    <location>
        <begin position="281"/>
        <end position="307"/>
    </location>
</feature>
<name>A0A6A5ZT06_9PLEO</name>
<sequence length="588" mass="64503">MQQCLEDIQEYVQLLNELHPSIEAFLDLSEDHSVPTFKDASDRGAYLYFSDIVRTRFSAISEELADALGMLNLERYNRMSAEREANLKTSLDVPETESVAPKTVSFHDSGIGSSVPSANAPSVRTSSLRAPSIRAPSVVASSVSAPSVAASSMFSALAGKSRSRLPSLPKNAGTGSFSCDYCGKQVRYRSKRDWHRHLIKDLRPYSCLDSTCPWSRQVLPGRLDFVEHLATRHQMGPEWKSQYCGLCESWTEAGKIGVCKHFADHLEDIAIAASPLNITSEDGSDVDSVGSHGADQRAKGGLDPIKEDDEDNEKVIAAAGSLRNSRSRDERAIEDILRATGIDVDMTPNCAICNSPPYPECSCESEALDLALKQAEKQALGDRREGARDWVISHSRNHILNAFEKLSSARKQAFAAYLSTLPNYAIFMQYNGHPPIHSTDLSQLKACIIEAQAELKRGINADWRASVLRYPEVLDYFYSLVSLDLPDDSSPAVMHPRITRSANAPVPEASTQTGRRRGQAAQSSTAAESVPESVPGYHSPRYYASPSRTPEYVPIYEPEPASSKKKRRSNRARPPGSKASRSAPGSPE</sequence>